<dbReference type="EMBL" id="CDMZ01002640">
    <property type="protein sequence ID" value="CEM43240.1"/>
    <property type="molecule type" value="Genomic_DNA"/>
</dbReference>
<protein>
    <recommendedName>
        <fullName evidence="9">Citrate transporter-like domain-containing protein</fullName>
    </recommendedName>
</protein>
<feature type="region of interest" description="Disordered" evidence="7">
    <location>
        <begin position="362"/>
        <end position="453"/>
    </location>
</feature>
<keyword evidence="6 8" id="KW-0472">Membrane</keyword>
<dbReference type="VEuPathDB" id="CryptoDB:Cvel_27385"/>
<evidence type="ECO:0000256" key="8">
    <source>
        <dbReference type="SAM" id="Phobius"/>
    </source>
</evidence>
<keyword evidence="5 8" id="KW-1133">Transmembrane helix</keyword>
<accession>A0A0G4HGX2</accession>
<gene>
    <name evidence="10" type="ORF">Cvel_27385</name>
</gene>
<evidence type="ECO:0000256" key="5">
    <source>
        <dbReference type="ARBA" id="ARBA00022989"/>
    </source>
</evidence>
<keyword evidence="4 8" id="KW-0812">Transmembrane</keyword>
<dbReference type="InterPro" id="IPR004680">
    <property type="entry name" value="Cit_transptr-like_dom"/>
</dbReference>
<dbReference type="PANTHER" id="PTHR43302:SF5">
    <property type="entry name" value="TRANSPORTER ARSB-RELATED"/>
    <property type="match status" value="1"/>
</dbReference>
<name>A0A0G4HGX2_9ALVE</name>
<evidence type="ECO:0000256" key="3">
    <source>
        <dbReference type="ARBA" id="ARBA00022475"/>
    </source>
</evidence>
<evidence type="ECO:0000256" key="6">
    <source>
        <dbReference type="ARBA" id="ARBA00023136"/>
    </source>
</evidence>
<reference evidence="10" key="1">
    <citation type="submission" date="2014-11" db="EMBL/GenBank/DDBJ databases">
        <authorList>
            <person name="Otto D Thomas"/>
            <person name="Naeem Raeece"/>
        </authorList>
    </citation>
    <scope>NUCLEOTIDE SEQUENCE</scope>
</reference>
<evidence type="ECO:0000256" key="4">
    <source>
        <dbReference type="ARBA" id="ARBA00022692"/>
    </source>
</evidence>
<dbReference type="PANTHER" id="PTHR43302">
    <property type="entry name" value="TRANSPORTER ARSB-RELATED"/>
    <property type="match status" value="1"/>
</dbReference>
<feature type="transmembrane region" description="Helical" evidence="8">
    <location>
        <begin position="141"/>
        <end position="170"/>
    </location>
</feature>
<feature type="region of interest" description="Disordered" evidence="7">
    <location>
        <begin position="182"/>
        <end position="211"/>
    </location>
</feature>
<feature type="domain" description="Citrate transporter-like" evidence="9">
    <location>
        <begin position="1"/>
        <end position="597"/>
    </location>
</feature>
<feature type="transmembrane region" description="Helical" evidence="8">
    <location>
        <begin position="520"/>
        <end position="545"/>
    </location>
</feature>
<keyword evidence="3" id="KW-1003">Cell membrane</keyword>
<feature type="transmembrane region" description="Helical" evidence="8">
    <location>
        <begin position="557"/>
        <end position="579"/>
    </location>
</feature>
<dbReference type="AlphaFoldDB" id="A0A0G4HGX2"/>
<dbReference type="GO" id="GO:0005886">
    <property type="term" value="C:plasma membrane"/>
    <property type="evidence" value="ECO:0007669"/>
    <property type="project" value="UniProtKB-SubCell"/>
</dbReference>
<feature type="transmembrane region" description="Helical" evidence="8">
    <location>
        <begin position="12"/>
        <end position="36"/>
    </location>
</feature>
<sequence length="669" mass="71582">MVLSTVMTPSDMYNSIGCNLPLLLLVWGSMIIAFILQERGGFLTFLFSLIEGNREGGRRAVVSINLLIWINAVWAALIGWDTASVTMSPLVIDLCRRRRWPLKPFALALTTSSNIGSVLTPIAAPGNLIVVYMSIAAGEPIYFAPFIGVLALPWIIGLIVSSLVVTALFWKTLAKEAVGEFPSDSEALDEEKNSEGNEDSPPEALPGLDLGRPLHRQRSVSIGSHQSWPRARTLTRSLESCALRCPNAVLHIPLELQEHPQRQQLQLQADAFGGQAPFRSRLQEHSEHSLNSHLDPMSASSGVQNPEAPLHTHRHPGSCAVHAQLRDIIEESVQRSHTSPAQSPALAFRDSWDDSAAALATALPSAREKGGEDTEGEGGRDGEGGGGGVAAALVHESGIRRQTTEEVFNEDGACGEKTVTEGGGGGVDPERERESEGEGEEGEERDEPKAKKGRISLPSSQLLGVWFHRYSVYLIFVCALLGWLMGLEMGAIATVAASLSLAFGGEDFFDLLTRLVEHPVIYYIVFIFPTVGGFMGTGVPGALWMTLTPFMSLVQPLGLALLVAMTVVYTQLVSTVPTVLLLGSSVMELSEREGLPLERGFLCLAFIVAVSGALTTNASIAQVICYGAVSRASGGRVIVSNLEQLLVGVPIVFLTLLGGLPVIMAAAGT</sequence>
<feature type="region of interest" description="Disordered" evidence="7">
    <location>
        <begin position="282"/>
        <end position="315"/>
    </location>
</feature>
<feature type="transmembrane region" description="Helical" evidence="8">
    <location>
        <begin position="599"/>
        <end position="624"/>
    </location>
</feature>
<evidence type="ECO:0000256" key="7">
    <source>
        <dbReference type="SAM" id="MobiDB-lite"/>
    </source>
</evidence>
<evidence type="ECO:0000259" key="9">
    <source>
        <dbReference type="Pfam" id="PF03600"/>
    </source>
</evidence>
<evidence type="ECO:0000256" key="1">
    <source>
        <dbReference type="ARBA" id="ARBA00004651"/>
    </source>
</evidence>
<proteinExistence type="predicted"/>
<dbReference type="GO" id="GO:0055085">
    <property type="term" value="P:transmembrane transport"/>
    <property type="evidence" value="ECO:0007669"/>
    <property type="project" value="InterPro"/>
</dbReference>
<feature type="transmembrane region" description="Helical" evidence="8">
    <location>
        <begin position="645"/>
        <end position="667"/>
    </location>
</feature>
<comment type="subcellular location">
    <subcellularLocation>
        <location evidence="1">Cell membrane</location>
        <topology evidence="1">Multi-pass membrane protein</topology>
    </subcellularLocation>
</comment>
<dbReference type="Pfam" id="PF03600">
    <property type="entry name" value="CitMHS"/>
    <property type="match status" value="1"/>
</dbReference>
<feature type="compositionally biased region" description="Basic and acidic residues" evidence="7">
    <location>
        <begin position="366"/>
        <end position="383"/>
    </location>
</feature>
<keyword evidence="2" id="KW-0813">Transport</keyword>
<evidence type="ECO:0000256" key="2">
    <source>
        <dbReference type="ARBA" id="ARBA00022448"/>
    </source>
</evidence>
<feature type="transmembrane region" description="Helical" evidence="8">
    <location>
        <begin position="472"/>
        <end position="500"/>
    </location>
</feature>
<organism evidence="10">
    <name type="scientific">Chromera velia CCMP2878</name>
    <dbReference type="NCBI Taxonomy" id="1169474"/>
    <lineage>
        <taxon>Eukaryota</taxon>
        <taxon>Sar</taxon>
        <taxon>Alveolata</taxon>
        <taxon>Colpodellida</taxon>
        <taxon>Chromeraceae</taxon>
        <taxon>Chromera</taxon>
    </lineage>
</organism>
<evidence type="ECO:0000313" key="10">
    <source>
        <dbReference type="EMBL" id="CEM43240.1"/>
    </source>
</evidence>